<name>A0A558R8G0_9SPHN</name>
<feature type="transmembrane region" description="Helical" evidence="1">
    <location>
        <begin position="71"/>
        <end position="94"/>
    </location>
</feature>
<dbReference type="RefSeq" id="WP_145149335.1">
    <property type="nucleotide sequence ID" value="NZ_VNIM01000018.1"/>
</dbReference>
<dbReference type="AlphaFoldDB" id="A0A558R8G0"/>
<keyword evidence="1" id="KW-1133">Transmembrane helix</keyword>
<gene>
    <name evidence="2" type="ORF">FOY91_06525</name>
</gene>
<feature type="transmembrane region" description="Helical" evidence="1">
    <location>
        <begin position="176"/>
        <end position="200"/>
    </location>
</feature>
<evidence type="ECO:0000313" key="3">
    <source>
        <dbReference type="Proteomes" id="UP000318681"/>
    </source>
</evidence>
<feature type="transmembrane region" description="Helical" evidence="1">
    <location>
        <begin position="353"/>
        <end position="376"/>
    </location>
</feature>
<keyword evidence="1" id="KW-0472">Membrane</keyword>
<feature type="transmembrane region" description="Helical" evidence="1">
    <location>
        <begin position="138"/>
        <end position="164"/>
    </location>
</feature>
<evidence type="ECO:0000256" key="1">
    <source>
        <dbReference type="SAM" id="Phobius"/>
    </source>
</evidence>
<feature type="transmembrane region" description="Helical" evidence="1">
    <location>
        <begin position="101"/>
        <end position="118"/>
    </location>
</feature>
<proteinExistence type="predicted"/>
<feature type="transmembrane region" description="Helical" evidence="1">
    <location>
        <begin position="220"/>
        <end position="240"/>
    </location>
</feature>
<dbReference type="EMBL" id="VNIM01000018">
    <property type="protein sequence ID" value="TVV75646.1"/>
    <property type="molecule type" value="Genomic_DNA"/>
</dbReference>
<feature type="transmembrane region" description="Helical" evidence="1">
    <location>
        <begin position="297"/>
        <end position="315"/>
    </location>
</feature>
<accession>A0A558R8G0</accession>
<evidence type="ECO:0008006" key="4">
    <source>
        <dbReference type="Google" id="ProtNLM"/>
    </source>
</evidence>
<keyword evidence="1" id="KW-0812">Transmembrane</keyword>
<organism evidence="2 3">
    <name type="scientific">Alterirhizorhabdus solaris</name>
    <dbReference type="NCBI Taxonomy" id="2529389"/>
    <lineage>
        <taxon>Bacteria</taxon>
        <taxon>Pseudomonadati</taxon>
        <taxon>Pseudomonadota</taxon>
        <taxon>Alphaproteobacteria</taxon>
        <taxon>Sphingomonadales</taxon>
        <taxon>Rhizorhabdaceae</taxon>
        <taxon>Alterirhizorhabdus</taxon>
    </lineage>
</organism>
<sequence>MLSPAPPAAPSPVDPPGWWSDRRYLLLLVALSAVPLLWPSLPPLTDALGHLARYHVEMAIDTSPWLHRYYAFHWALLGNLGVDLLVIPLSALVGVQLAVKLIAIAIPTLTAAGLLLVAREAHGGRVPPTAAFALPLAYGFPFQFGFLNHTLSMALALLAFALWLRLGRAGRYRLRAGLFLAIAPLIWLAHVFGWGVLGLLCLAAELARDRQGGGSRWHALWRAPIAVLPLAPPLILMALWRSGAVAGMTGDWFNFTAKLAYFAASLRDRWFAFDVGSVLLLTGLILAALFRRGGLRFQHMLALAALILFIAYLLLPRILLGSAYADMRLIPYVLAIAVIAIRPREDARRIAPVLAVAALAFFGVRTAATTVNFIGYDRAYSRQLAALDVVPPGSRILVLVSLQCQGSWVTTRMDHLGSQAIVRRDAFVNGQWVMPGAQLLQVTYKAAGRFATDPSQLLRPLACRGHGEPIFEDTLKNFPRAAFDYFWLIDMPPERWPHEPDLIPVWHGARGVLYRVRHDPAQPGLRASRM</sequence>
<keyword evidence="3" id="KW-1185">Reference proteome</keyword>
<protein>
    <recommendedName>
        <fullName evidence="4">Glycosyltransferase RgtA/B/C/D-like domain-containing protein</fullName>
    </recommendedName>
</protein>
<dbReference type="OrthoDB" id="7293882at2"/>
<evidence type="ECO:0000313" key="2">
    <source>
        <dbReference type="EMBL" id="TVV75646.1"/>
    </source>
</evidence>
<feature type="transmembrane region" description="Helical" evidence="1">
    <location>
        <begin position="270"/>
        <end position="290"/>
    </location>
</feature>
<dbReference type="Proteomes" id="UP000318681">
    <property type="component" value="Unassembled WGS sequence"/>
</dbReference>
<reference evidence="2 3" key="1">
    <citation type="submission" date="2019-07" db="EMBL/GenBank/DDBJ databases">
        <title>Sphingomonas solaris sp. nov., isolated from a solar panel from Boston, Massachusetts.</title>
        <authorList>
            <person name="Tanner K."/>
            <person name="Pascual J."/>
            <person name="Mancuso C."/>
            <person name="Pereto J."/>
            <person name="Khalil A."/>
            <person name="Vilanova C."/>
        </authorList>
    </citation>
    <scope>NUCLEOTIDE SEQUENCE [LARGE SCALE GENOMIC DNA]</scope>
    <source>
        <strain evidence="2 3">R4DWN</strain>
    </source>
</reference>
<comment type="caution">
    <text evidence="2">The sequence shown here is derived from an EMBL/GenBank/DDBJ whole genome shotgun (WGS) entry which is preliminary data.</text>
</comment>